<name>A0A9P4HG14_9PLEO</name>
<evidence type="ECO:0000313" key="2">
    <source>
        <dbReference type="Proteomes" id="UP000799777"/>
    </source>
</evidence>
<accession>A0A9P4HG14</accession>
<proteinExistence type="predicted"/>
<reference evidence="1" key="1">
    <citation type="journal article" date="2020" name="Stud. Mycol.">
        <title>101 Dothideomycetes genomes: a test case for predicting lifestyles and emergence of pathogens.</title>
        <authorList>
            <person name="Haridas S."/>
            <person name="Albert R."/>
            <person name="Binder M."/>
            <person name="Bloem J."/>
            <person name="Labutti K."/>
            <person name="Salamov A."/>
            <person name="Andreopoulos B."/>
            <person name="Baker S."/>
            <person name="Barry K."/>
            <person name="Bills G."/>
            <person name="Bluhm B."/>
            <person name="Cannon C."/>
            <person name="Castanera R."/>
            <person name="Culley D."/>
            <person name="Daum C."/>
            <person name="Ezra D."/>
            <person name="Gonzalez J."/>
            <person name="Henrissat B."/>
            <person name="Kuo A."/>
            <person name="Liang C."/>
            <person name="Lipzen A."/>
            <person name="Lutzoni F."/>
            <person name="Magnuson J."/>
            <person name="Mondo S."/>
            <person name="Nolan M."/>
            <person name="Ohm R."/>
            <person name="Pangilinan J."/>
            <person name="Park H.-J."/>
            <person name="Ramirez L."/>
            <person name="Alfaro M."/>
            <person name="Sun H."/>
            <person name="Tritt A."/>
            <person name="Yoshinaga Y."/>
            <person name="Zwiers L.-H."/>
            <person name="Turgeon B."/>
            <person name="Goodwin S."/>
            <person name="Spatafora J."/>
            <person name="Crous P."/>
            <person name="Grigoriev I."/>
        </authorList>
    </citation>
    <scope>NUCLEOTIDE SEQUENCE</scope>
    <source>
        <strain evidence="1">CBS 110217</strain>
    </source>
</reference>
<sequence>MSVNPSPPAATTVDAEVIKLIVGHLMNPDWVEINDDGKTVTCDIAKGVSFIGREHFEVSGTCGVRGCKSDGRLILKLSDNPMRKLLDEQEEAGNLSIEVLYWLKDGEDTIVLSLLDVFYVSKK</sequence>
<dbReference type="AlphaFoldDB" id="A0A9P4HG14"/>
<organism evidence="1 2">
    <name type="scientific">Setomelanomma holmii</name>
    <dbReference type="NCBI Taxonomy" id="210430"/>
    <lineage>
        <taxon>Eukaryota</taxon>
        <taxon>Fungi</taxon>
        <taxon>Dikarya</taxon>
        <taxon>Ascomycota</taxon>
        <taxon>Pezizomycotina</taxon>
        <taxon>Dothideomycetes</taxon>
        <taxon>Pleosporomycetidae</taxon>
        <taxon>Pleosporales</taxon>
        <taxon>Pleosporineae</taxon>
        <taxon>Phaeosphaeriaceae</taxon>
        <taxon>Setomelanomma</taxon>
    </lineage>
</organism>
<protein>
    <submittedName>
        <fullName evidence="1">Uncharacterized protein</fullName>
    </submittedName>
</protein>
<comment type="caution">
    <text evidence="1">The sequence shown here is derived from an EMBL/GenBank/DDBJ whole genome shotgun (WGS) entry which is preliminary data.</text>
</comment>
<evidence type="ECO:0000313" key="1">
    <source>
        <dbReference type="EMBL" id="KAF2033893.1"/>
    </source>
</evidence>
<dbReference type="EMBL" id="ML978164">
    <property type="protein sequence ID" value="KAF2033893.1"/>
    <property type="molecule type" value="Genomic_DNA"/>
</dbReference>
<gene>
    <name evidence="1" type="ORF">EK21DRAFT_108681</name>
</gene>
<keyword evidence="2" id="KW-1185">Reference proteome</keyword>
<dbReference type="Proteomes" id="UP000799777">
    <property type="component" value="Unassembled WGS sequence"/>
</dbReference>